<evidence type="ECO:0000259" key="1">
    <source>
        <dbReference type="PROSITE" id="PS51352"/>
    </source>
</evidence>
<dbReference type="SUPFAM" id="SSF52833">
    <property type="entry name" value="Thioredoxin-like"/>
    <property type="match status" value="1"/>
</dbReference>
<feature type="domain" description="Thioredoxin" evidence="1">
    <location>
        <begin position="9"/>
        <end position="165"/>
    </location>
</feature>
<dbReference type="RefSeq" id="WP_105022758.1">
    <property type="nucleotide sequence ID" value="NZ_MSCM01000002.1"/>
</dbReference>
<organism evidence="2 3">
    <name type="scientific">Polaribacter glomeratus</name>
    <dbReference type="NCBI Taxonomy" id="102"/>
    <lineage>
        <taxon>Bacteria</taxon>
        <taxon>Pseudomonadati</taxon>
        <taxon>Bacteroidota</taxon>
        <taxon>Flavobacteriia</taxon>
        <taxon>Flavobacteriales</taxon>
        <taxon>Flavobacteriaceae</taxon>
    </lineage>
</organism>
<protein>
    <submittedName>
        <fullName evidence="2">Thioredoxin family protein</fullName>
    </submittedName>
</protein>
<name>A0A2S7WJ24_9FLAO</name>
<evidence type="ECO:0000313" key="2">
    <source>
        <dbReference type="EMBL" id="PQJ77436.1"/>
    </source>
</evidence>
<accession>A0A2S7WJ24</accession>
<gene>
    <name evidence="2" type="ORF">BTO16_16560</name>
</gene>
<dbReference type="AlphaFoldDB" id="A0A2S7WJ24"/>
<dbReference type="CDD" id="cd02969">
    <property type="entry name" value="PRX_like1"/>
    <property type="match status" value="1"/>
</dbReference>
<dbReference type="InterPro" id="IPR036249">
    <property type="entry name" value="Thioredoxin-like_sf"/>
</dbReference>
<sequence>MARTESNEFKNGTKAPAFNLLNTIDDCFTFLDDLKGEKGTVIMFICNHCPFVIHINAELVKMANDYQQKGINFIAISSNDVENYPQDSPQLMKQLAKDAKYPFPYLYDETQEVAKCYNAACTPDFYIFDADLKSVYHGQLDDSRPGNGIQVTGNNVRNCLDFLLEKKGLLQNQKPSVGCGIKWKL</sequence>
<dbReference type="InterPro" id="IPR047262">
    <property type="entry name" value="PRX-like1"/>
</dbReference>
<evidence type="ECO:0000313" key="3">
    <source>
        <dbReference type="Proteomes" id="UP000239068"/>
    </source>
</evidence>
<dbReference type="Gene3D" id="3.40.30.10">
    <property type="entry name" value="Glutaredoxin"/>
    <property type="match status" value="1"/>
</dbReference>
<dbReference type="GO" id="GO:0016491">
    <property type="term" value="F:oxidoreductase activity"/>
    <property type="evidence" value="ECO:0007669"/>
    <property type="project" value="InterPro"/>
</dbReference>
<dbReference type="OrthoDB" id="9809746at2"/>
<keyword evidence="3" id="KW-1185">Reference proteome</keyword>
<dbReference type="EMBL" id="MSCM01000002">
    <property type="protein sequence ID" value="PQJ77436.1"/>
    <property type="molecule type" value="Genomic_DNA"/>
</dbReference>
<comment type="caution">
    <text evidence="2">The sequence shown here is derived from an EMBL/GenBank/DDBJ whole genome shotgun (WGS) entry which is preliminary data.</text>
</comment>
<dbReference type="GO" id="GO:0016209">
    <property type="term" value="F:antioxidant activity"/>
    <property type="evidence" value="ECO:0007669"/>
    <property type="project" value="InterPro"/>
</dbReference>
<dbReference type="PANTHER" id="PTHR43640">
    <property type="entry name" value="OS07G0260300 PROTEIN"/>
    <property type="match status" value="1"/>
</dbReference>
<dbReference type="Proteomes" id="UP000239068">
    <property type="component" value="Unassembled WGS sequence"/>
</dbReference>
<reference evidence="2 3" key="1">
    <citation type="submission" date="2016-12" db="EMBL/GenBank/DDBJ databases">
        <title>Trade-off between light-utilization and light-protection in marine flavobacteria.</title>
        <authorList>
            <person name="Kumagai Y."/>
            <person name="Yoshizawa S."/>
            <person name="Kogure K."/>
            <person name="Iwasaki W."/>
        </authorList>
    </citation>
    <scope>NUCLEOTIDE SEQUENCE [LARGE SCALE GENOMIC DNA]</scope>
    <source>
        <strain evidence="2 3">ATCC 43844</strain>
    </source>
</reference>
<dbReference type="InterPro" id="IPR000866">
    <property type="entry name" value="AhpC/TSA"/>
</dbReference>
<dbReference type="PROSITE" id="PS51352">
    <property type="entry name" value="THIOREDOXIN_2"/>
    <property type="match status" value="1"/>
</dbReference>
<dbReference type="InterPro" id="IPR013766">
    <property type="entry name" value="Thioredoxin_domain"/>
</dbReference>
<dbReference type="Pfam" id="PF00578">
    <property type="entry name" value="AhpC-TSA"/>
    <property type="match status" value="1"/>
</dbReference>
<proteinExistence type="predicted"/>
<dbReference type="PANTHER" id="PTHR43640:SF1">
    <property type="entry name" value="THIOREDOXIN-DEPENDENT PEROXIREDOXIN"/>
    <property type="match status" value="1"/>
</dbReference>